<proteinExistence type="predicted"/>
<protein>
    <submittedName>
        <fullName evidence="1">5168_t:CDS:1</fullName>
    </submittedName>
</protein>
<comment type="caution">
    <text evidence="1">The sequence shown here is derived from an EMBL/GenBank/DDBJ whole genome shotgun (WGS) entry which is preliminary data.</text>
</comment>
<reference evidence="1" key="1">
    <citation type="submission" date="2022-08" db="EMBL/GenBank/DDBJ databases">
        <authorList>
            <person name="Kallberg Y."/>
            <person name="Tangrot J."/>
            <person name="Rosling A."/>
        </authorList>
    </citation>
    <scope>NUCLEOTIDE SEQUENCE</scope>
    <source>
        <strain evidence="1">Wild A</strain>
    </source>
</reference>
<dbReference type="EMBL" id="CAMKVN010005393">
    <property type="protein sequence ID" value="CAI2188771.1"/>
    <property type="molecule type" value="Genomic_DNA"/>
</dbReference>
<dbReference type="AlphaFoldDB" id="A0A9W4X5V8"/>
<dbReference type="Proteomes" id="UP001153678">
    <property type="component" value="Unassembled WGS sequence"/>
</dbReference>
<name>A0A9W4X5V8_9GLOM</name>
<evidence type="ECO:0000313" key="1">
    <source>
        <dbReference type="EMBL" id="CAI2188771.1"/>
    </source>
</evidence>
<keyword evidence="2" id="KW-1185">Reference proteome</keyword>
<evidence type="ECO:0000313" key="2">
    <source>
        <dbReference type="Proteomes" id="UP001153678"/>
    </source>
</evidence>
<sequence>MLQPEIQTLPTLHQLPKFILELPITKLQIPCNFYEDILHSKDLSRMTEKVLLDQYFVPAGLKALDSYVYNATVSKWIDHNIEQRSFIKGHKRPDTAGCILNNAIWRGEEKGTDSGGDPSQELTEKIIWDYGDALLAYYYSIE</sequence>
<gene>
    <name evidence="1" type="ORF">FWILDA_LOCUS13747</name>
</gene>
<organism evidence="1 2">
    <name type="scientific">Funneliformis geosporum</name>
    <dbReference type="NCBI Taxonomy" id="1117311"/>
    <lineage>
        <taxon>Eukaryota</taxon>
        <taxon>Fungi</taxon>
        <taxon>Fungi incertae sedis</taxon>
        <taxon>Mucoromycota</taxon>
        <taxon>Glomeromycotina</taxon>
        <taxon>Glomeromycetes</taxon>
        <taxon>Glomerales</taxon>
        <taxon>Glomeraceae</taxon>
        <taxon>Funneliformis</taxon>
    </lineage>
</organism>
<accession>A0A9W4X5V8</accession>
<feature type="non-terminal residue" evidence="1">
    <location>
        <position position="142"/>
    </location>
</feature>